<accession>A0AAW1XKV1</accession>
<dbReference type="EMBL" id="JBEDUW010000003">
    <property type="protein sequence ID" value="KAK9936719.1"/>
    <property type="molecule type" value="Genomic_DNA"/>
</dbReference>
<dbReference type="SUPFAM" id="SSF53756">
    <property type="entry name" value="UDP-Glycosyltransferase/glycogen phosphorylase"/>
    <property type="match status" value="1"/>
</dbReference>
<dbReference type="Proteomes" id="UP001457282">
    <property type="component" value="Unassembled WGS sequence"/>
</dbReference>
<dbReference type="PANTHER" id="PTHR46083:SF2">
    <property type="entry name" value="STARCH SYNTHASE 4, CHLOROPLASTIC_AMYLOPLASTIC-RELATED"/>
    <property type="match status" value="1"/>
</dbReference>
<name>A0AAW1XKV1_RUBAR</name>
<evidence type="ECO:0000256" key="1">
    <source>
        <dbReference type="ARBA" id="ARBA00001478"/>
    </source>
</evidence>
<dbReference type="EC" id="2.4.1.21" evidence="2"/>
<evidence type="ECO:0000256" key="2">
    <source>
        <dbReference type="ARBA" id="ARBA00012588"/>
    </source>
</evidence>
<evidence type="ECO:0000313" key="3">
    <source>
        <dbReference type="EMBL" id="KAK9936719.1"/>
    </source>
</evidence>
<proteinExistence type="predicted"/>
<sequence>MIVSLMLMTDTVPLQFRNGYSFLSPDEQGLNGALERAFRHYLSKPESWRQLVQKDMNIDFSWDTSASQYEELYSKSVARARATVRP</sequence>
<dbReference type="GO" id="GO:0009011">
    <property type="term" value="F:alpha-1,4-glucan glucosyltransferase (ADP-glucose donor) activity"/>
    <property type="evidence" value="ECO:0007669"/>
    <property type="project" value="UniProtKB-EC"/>
</dbReference>
<reference evidence="3 4" key="1">
    <citation type="journal article" date="2023" name="G3 (Bethesda)">
        <title>A chromosome-length genome assembly and annotation of blackberry (Rubus argutus, cv. 'Hillquist').</title>
        <authorList>
            <person name="Bruna T."/>
            <person name="Aryal R."/>
            <person name="Dudchenko O."/>
            <person name="Sargent D.J."/>
            <person name="Mead D."/>
            <person name="Buti M."/>
            <person name="Cavallini A."/>
            <person name="Hytonen T."/>
            <person name="Andres J."/>
            <person name="Pham M."/>
            <person name="Weisz D."/>
            <person name="Mascagni F."/>
            <person name="Usai G."/>
            <person name="Natali L."/>
            <person name="Bassil N."/>
            <person name="Fernandez G.E."/>
            <person name="Lomsadze A."/>
            <person name="Armour M."/>
            <person name="Olukolu B."/>
            <person name="Poorten T."/>
            <person name="Britton C."/>
            <person name="Davik J."/>
            <person name="Ashrafi H."/>
            <person name="Aiden E.L."/>
            <person name="Borodovsky M."/>
            <person name="Worthington M."/>
        </authorList>
    </citation>
    <scope>NUCLEOTIDE SEQUENCE [LARGE SCALE GENOMIC DNA]</scope>
    <source>
        <strain evidence="3">PI 553951</strain>
    </source>
</reference>
<protein>
    <recommendedName>
        <fullName evidence="2">starch synthase</fullName>
        <ecNumber evidence="2">2.4.1.21</ecNumber>
    </recommendedName>
</protein>
<keyword evidence="4" id="KW-1185">Reference proteome</keyword>
<evidence type="ECO:0000313" key="4">
    <source>
        <dbReference type="Proteomes" id="UP001457282"/>
    </source>
</evidence>
<dbReference type="PANTHER" id="PTHR46083">
    <property type="match status" value="1"/>
</dbReference>
<dbReference type="AlphaFoldDB" id="A0AAW1XKV1"/>
<comment type="caution">
    <text evidence="3">The sequence shown here is derived from an EMBL/GenBank/DDBJ whole genome shotgun (WGS) entry which is preliminary data.</text>
</comment>
<comment type="catalytic activity">
    <reaction evidence="1">
        <text>[(1-&gt;4)-alpha-D-glucosyl](n) + ADP-alpha-D-glucose = [(1-&gt;4)-alpha-D-glucosyl](n+1) + ADP + H(+)</text>
        <dbReference type="Rhea" id="RHEA:18189"/>
        <dbReference type="Rhea" id="RHEA-COMP:9584"/>
        <dbReference type="Rhea" id="RHEA-COMP:9587"/>
        <dbReference type="ChEBI" id="CHEBI:15378"/>
        <dbReference type="ChEBI" id="CHEBI:15444"/>
        <dbReference type="ChEBI" id="CHEBI:57498"/>
        <dbReference type="ChEBI" id="CHEBI:456216"/>
        <dbReference type="EC" id="2.4.1.21"/>
    </reaction>
</comment>
<organism evidence="3 4">
    <name type="scientific">Rubus argutus</name>
    <name type="common">Southern blackberry</name>
    <dbReference type="NCBI Taxonomy" id="59490"/>
    <lineage>
        <taxon>Eukaryota</taxon>
        <taxon>Viridiplantae</taxon>
        <taxon>Streptophyta</taxon>
        <taxon>Embryophyta</taxon>
        <taxon>Tracheophyta</taxon>
        <taxon>Spermatophyta</taxon>
        <taxon>Magnoliopsida</taxon>
        <taxon>eudicotyledons</taxon>
        <taxon>Gunneridae</taxon>
        <taxon>Pentapetalae</taxon>
        <taxon>rosids</taxon>
        <taxon>fabids</taxon>
        <taxon>Rosales</taxon>
        <taxon>Rosaceae</taxon>
        <taxon>Rosoideae</taxon>
        <taxon>Rosoideae incertae sedis</taxon>
        <taxon>Rubus</taxon>
    </lineage>
</organism>
<gene>
    <name evidence="3" type="ORF">M0R45_013547</name>
</gene>